<dbReference type="Pfam" id="PF03221">
    <property type="entry name" value="HTH_Tnp_Tc5"/>
    <property type="match status" value="1"/>
</dbReference>
<dbReference type="Pfam" id="PF18107">
    <property type="entry name" value="HTH_ABP1_N"/>
    <property type="match status" value="1"/>
</dbReference>
<comment type="caution">
    <text evidence="4">The sequence shown here is derived from an EMBL/GenBank/DDBJ whole genome shotgun (WGS) entry which is preliminary data.</text>
</comment>
<evidence type="ECO:0000256" key="2">
    <source>
        <dbReference type="SAM" id="MobiDB-lite"/>
    </source>
</evidence>
<dbReference type="Gene3D" id="1.10.10.60">
    <property type="entry name" value="Homeodomain-like"/>
    <property type="match status" value="2"/>
</dbReference>
<feature type="region of interest" description="Disordered" evidence="2">
    <location>
        <begin position="1"/>
        <end position="43"/>
    </location>
</feature>
<sequence length="593" mass="68642">MTPGLGYQPTKHKKKKEEQKQKQKTWVGQPHNVGSGSPNERKEGILGKHEYLPYFLYRDAYTRPLERLDFASSYESMQRRPISNSQKLALRSQHALKPYLTQLQLCQWFEAEYQQPIAESSVSRILSSRYDSLDGASSHQLRAKRRRAESWPELERALYEWIRRVQDQESLSQHLILQKARTFWERLYPGQAMPQFSNGWMRGFQSRWDINKSNLQGKSASHSDDGTVEMIGIRQLLNQYAPRDIFACDETALLWKRIPESGLAIAGHTPTGTNGNDRLTTCFCCNSDASERLPLWFVGTAKRPQAFSAAGINIENLGCHWRFNTRAWMTSTIFTEWLLWFDQRMAGRKVVLLMDGLSAHKFAFEEVGSQLQNTFIIWIPATPEGKYQPLCQGILFTWKAYWKCKWASYLVHEHDRGWDPISTMTILHAIRWAISIWEIELADDIFTHAFRATMSIESIERIDNRQTIMDIENLLHHLYLSGYVSEPMDTSHFIDPVEEKVDDSTLHLDDSILCHFENASELQESASTALQPLSLVSVSDALEGLYKLRLYEEQQVNANMDLLQVLKHHEKLLLQKQTESTESQRVSDARAFF</sequence>
<reference evidence="4 5" key="1">
    <citation type="submission" date="2018-07" db="EMBL/GenBank/DDBJ databases">
        <title>Identification of spontaneous genetic mutation associated with occurrence of a yellow conidial color mutant of Aspergillus flavus.</title>
        <authorList>
            <person name="Chang P.-K."/>
            <person name="Mack B.M."/>
            <person name="Scharfenstein L."/>
            <person name="Gilbert M.K."/>
        </authorList>
    </citation>
    <scope>NUCLEOTIDE SEQUENCE [LARGE SCALE GENOMIC DNA]</scope>
    <source>
        <strain evidence="4 5">CA14</strain>
    </source>
</reference>
<dbReference type="InterPro" id="IPR006600">
    <property type="entry name" value="HTH_CenpB_DNA-bd_dom"/>
</dbReference>
<evidence type="ECO:0000256" key="1">
    <source>
        <dbReference type="ARBA" id="ARBA00023125"/>
    </source>
</evidence>
<dbReference type="EMBL" id="QQZZ01000038">
    <property type="protein sequence ID" value="RMZ46050.1"/>
    <property type="molecule type" value="Genomic_DNA"/>
</dbReference>
<dbReference type="Pfam" id="PF03184">
    <property type="entry name" value="DDE_1"/>
    <property type="match status" value="1"/>
</dbReference>
<organism evidence="4 5">
    <name type="scientific">Aspergillus flavus</name>
    <dbReference type="NCBI Taxonomy" id="5059"/>
    <lineage>
        <taxon>Eukaryota</taxon>
        <taxon>Fungi</taxon>
        <taxon>Dikarya</taxon>
        <taxon>Ascomycota</taxon>
        <taxon>Pezizomycotina</taxon>
        <taxon>Eurotiomycetes</taxon>
        <taxon>Eurotiomycetidae</taxon>
        <taxon>Eurotiales</taxon>
        <taxon>Aspergillaceae</taxon>
        <taxon>Aspergillus</taxon>
        <taxon>Aspergillus subgen. Circumdati</taxon>
    </lineage>
</organism>
<dbReference type="PANTHER" id="PTHR19303:SF73">
    <property type="entry name" value="PROTEIN PDC2"/>
    <property type="match status" value="1"/>
</dbReference>
<proteinExistence type="predicted"/>
<dbReference type="PANTHER" id="PTHR19303">
    <property type="entry name" value="TRANSPOSON"/>
    <property type="match status" value="1"/>
</dbReference>
<evidence type="ECO:0000259" key="3">
    <source>
        <dbReference type="PROSITE" id="PS51253"/>
    </source>
</evidence>
<protein>
    <submittedName>
        <fullName evidence="4">Cenp-B</fullName>
    </submittedName>
</protein>
<dbReference type="GO" id="GO:0003677">
    <property type="term" value="F:DNA binding"/>
    <property type="evidence" value="ECO:0007669"/>
    <property type="project" value="UniProtKB-KW"/>
</dbReference>
<name>A0AB74CKG2_ASPFL</name>
<gene>
    <name evidence="4" type="ORF">CA14_005636</name>
</gene>
<feature type="domain" description="HTH CENPB-type" evidence="3">
    <location>
        <begin position="142"/>
        <end position="214"/>
    </location>
</feature>
<dbReference type="PROSITE" id="PS51253">
    <property type="entry name" value="HTH_CENPB"/>
    <property type="match status" value="1"/>
</dbReference>
<evidence type="ECO:0000313" key="5">
    <source>
        <dbReference type="Proteomes" id="UP000275480"/>
    </source>
</evidence>
<keyword evidence="1" id="KW-0238">DNA-binding</keyword>
<dbReference type="SUPFAM" id="SSF46689">
    <property type="entry name" value="Homeodomain-like"/>
    <property type="match status" value="2"/>
</dbReference>
<evidence type="ECO:0000313" key="4">
    <source>
        <dbReference type="EMBL" id="RMZ46050.1"/>
    </source>
</evidence>
<accession>A0AB74CKG2</accession>
<dbReference type="AlphaFoldDB" id="A0AB74CKG2"/>
<dbReference type="InterPro" id="IPR041188">
    <property type="entry name" value="HTH_ABP1_N"/>
</dbReference>
<dbReference type="Proteomes" id="UP000275480">
    <property type="component" value="Unassembled WGS sequence"/>
</dbReference>
<dbReference type="InterPro" id="IPR009057">
    <property type="entry name" value="Homeodomain-like_sf"/>
</dbReference>
<dbReference type="SMART" id="SM00674">
    <property type="entry name" value="CENPB"/>
    <property type="match status" value="1"/>
</dbReference>
<dbReference type="GO" id="GO:0005634">
    <property type="term" value="C:nucleus"/>
    <property type="evidence" value="ECO:0007669"/>
    <property type="project" value="TreeGrafter"/>
</dbReference>
<dbReference type="InterPro" id="IPR004875">
    <property type="entry name" value="DDE_SF_endonuclease_dom"/>
</dbReference>
<dbReference type="InterPro" id="IPR050863">
    <property type="entry name" value="CenT-Element_Derived"/>
</dbReference>